<feature type="non-terminal residue" evidence="2">
    <location>
        <position position="133"/>
    </location>
</feature>
<evidence type="ECO:0000256" key="1">
    <source>
        <dbReference type="SAM" id="MobiDB-lite"/>
    </source>
</evidence>
<accession>A0A699PYX7</accession>
<feature type="compositionally biased region" description="Polar residues" evidence="1">
    <location>
        <begin position="17"/>
        <end position="46"/>
    </location>
</feature>
<sequence>RDTTRTRPECEEDNEESGGSSKGSRTTENGDYSNPETPNSVASTTERPIGRDATKKKGKDSADYPNTQYHDNSRFFSNSSQVPVTQSPHSSQNTHDESRTSKWEAAEDVALMSAYVMVSEDATRGKNQKRESL</sequence>
<feature type="compositionally biased region" description="Polar residues" evidence="1">
    <location>
        <begin position="64"/>
        <end position="93"/>
    </location>
</feature>
<feature type="region of interest" description="Disordered" evidence="1">
    <location>
        <begin position="1"/>
        <end position="103"/>
    </location>
</feature>
<gene>
    <name evidence="2" type="ORF">Tci_828614</name>
</gene>
<reference evidence="2" key="1">
    <citation type="journal article" date="2019" name="Sci. Rep.">
        <title>Draft genome of Tanacetum cinerariifolium, the natural source of mosquito coil.</title>
        <authorList>
            <person name="Yamashiro T."/>
            <person name="Shiraishi A."/>
            <person name="Satake H."/>
            <person name="Nakayama K."/>
        </authorList>
    </citation>
    <scope>NUCLEOTIDE SEQUENCE</scope>
</reference>
<dbReference type="EMBL" id="BKCJ010970322">
    <property type="protein sequence ID" value="GFC56644.1"/>
    <property type="molecule type" value="Genomic_DNA"/>
</dbReference>
<feature type="non-terminal residue" evidence="2">
    <location>
        <position position="1"/>
    </location>
</feature>
<proteinExistence type="predicted"/>
<organism evidence="2">
    <name type="scientific">Tanacetum cinerariifolium</name>
    <name type="common">Dalmatian daisy</name>
    <name type="synonym">Chrysanthemum cinerariifolium</name>
    <dbReference type="NCBI Taxonomy" id="118510"/>
    <lineage>
        <taxon>Eukaryota</taxon>
        <taxon>Viridiplantae</taxon>
        <taxon>Streptophyta</taxon>
        <taxon>Embryophyta</taxon>
        <taxon>Tracheophyta</taxon>
        <taxon>Spermatophyta</taxon>
        <taxon>Magnoliopsida</taxon>
        <taxon>eudicotyledons</taxon>
        <taxon>Gunneridae</taxon>
        <taxon>Pentapetalae</taxon>
        <taxon>asterids</taxon>
        <taxon>campanulids</taxon>
        <taxon>Asterales</taxon>
        <taxon>Asteraceae</taxon>
        <taxon>Asteroideae</taxon>
        <taxon>Anthemideae</taxon>
        <taxon>Anthemidinae</taxon>
        <taxon>Tanacetum</taxon>
    </lineage>
</organism>
<feature type="compositionally biased region" description="Basic and acidic residues" evidence="1">
    <location>
        <begin position="94"/>
        <end position="103"/>
    </location>
</feature>
<protein>
    <submittedName>
        <fullName evidence="2">Uncharacterized protein</fullName>
    </submittedName>
</protein>
<comment type="caution">
    <text evidence="2">The sequence shown here is derived from an EMBL/GenBank/DDBJ whole genome shotgun (WGS) entry which is preliminary data.</text>
</comment>
<name>A0A699PYX7_TANCI</name>
<dbReference type="AlphaFoldDB" id="A0A699PYX7"/>
<evidence type="ECO:0000313" key="2">
    <source>
        <dbReference type="EMBL" id="GFC56644.1"/>
    </source>
</evidence>
<feature type="compositionally biased region" description="Basic and acidic residues" evidence="1">
    <location>
        <begin position="48"/>
        <end position="62"/>
    </location>
</feature>